<keyword evidence="8" id="KW-0238">DNA-binding</keyword>
<dbReference type="GO" id="GO:0045893">
    <property type="term" value="P:positive regulation of DNA-templated transcription"/>
    <property type="evidence" value="ECO:0007669"/>
    <property type="project" value="InterPro"/>
</dbReference>
<dbReference type="AlphaFoldDB" id="A0A1E5DBT6"/>
<dbReference type="Proteomes" id="UP000094165">
    <property type="component" value="Unassembled WGS sequence"/>
</dbReference>
<keyword evidence="10" id="KW-0804">Transcription</keyword>
<dbReference type="GO" id="GO:0005507">
    <property type="term" value="F:copper ion binding"/>
    <property type="evidence" value="ECO:0007669"/>
    <property type="project" value="InterPro"/>
</dbReference>
<name>A0A1E5DBT6_9VIBR</name>
<evidence type="ECO:0000313" key="15">
    <source>
        <dbReference type="Proteomes" id="UP000094165"/>
    </source>
</evidence>
<reference evidence="14 15" key="1">
    <citation type="journal article" date="2012" name="Science">
        <title>Ecological populations of bacteria act as socially cohesive units of antibiotic production and resistance.</title>
        <authorList>
            <person name="Cordero O.X."/>
            <person name="Wildschutte H."/>
            <person name="Kirkup B."/>
            <person name="Proehl S."/>
            <person name="Ngo L."/>
            <person name="Hussain F."/>
            <person name="Le Roux F."/>
            <person name="Mincer T."/>
            <person name="Polz M.F."/>
        </authorList>
    </citation>
    <scope>NUCLEOTIDE SEQUENCE [LARGE SCALE GENOMIC DNA]</scope>
    <source>
        <strain evidence="14 15">FF-238</strain>
    </source>
</reference>
<keyword evidence="4" id="KW-0963">Cytoplasm</keyword>
<dbReference type="SMART" id="SM00422">
    <property type="entry name" value="HTH_MERR"/>
    <property type="match status" value="1"/>
</dbReference>
<accession>A0A1E5DBT6</accession>
<protein>
    <recommendedName>
        <fullName evidence="3">HTH-type transcriptional regulator CueR</fullName>
    </recommendedName>
    <alternativeName>
        <fullName evidence="12">Copper efflux regulator</fullName>
    </alternativeName>
    <alternativeName>
        <fullName evidence="11">Copper export regulator</fullName>
    </alternativeName>
</protein>
<dbReference type="GO" id="GO:0003677">
    <property type="term" value="F:DNA binding"/>
    <property type="evidence" value="ECO:0007669"/>
    <property type="project" value="UniProtKB-KW"/>
</dbReference>
<dbReference type="PANTHER" id="PTHR30204">
    <property type="entry name" value="REDOX-CYCLING DRUG-SENSING TRANSCRIPTIONAL ACTIVATOR SOXR"/>
    <property type="match status" value="1"/>
</dbReference>
<evidence type="ECO:0000256" key="5">
    <source>
        <dbReference type="ARBA" id="ARBA00022723"/>
    </source>
</evidence>
<evidence type="ECO:0000259" key="13">
    <source>
        <dbReference type="PROSITE" id="PS50937"/>
    </source>
</evidence>
<evidence type="ECO:0000256" key="12">
    <source>
        <dbReference type="ARBA" id="ARBA00032335"/>
    </source>
</evidence>
<keyword evidence="5" id="KW-0479">Metal-binding</keyword>
<keyword evidence="9" id="KW-0010">Activator</keyword>
<dbReference type="Gene3D" id="1.10.1660.10">
    <property type="match status" value="1"/>
</dbReference>
<dbReference type="PROSITE" id="PS50937">
    <property type="entry name" value="HTH_MERR_2"/>
    <property type="match status" value="1"/>
</dbReference>
<evidence type="ECO:0000256" key="2">
    <source>
        <dbReference type="ARBA" id="ARBA00011738"/>
    </source>
</evidence>
<keyword evidence="7" id="KW-0805">Transcription regulation</keyword>
<dbReference type="InterPro" id="IPR047057">
    <property type="entry name" value="MerR_fam"/>
</dbReference>
<dbReference type="InterPro" id="IPR011789">
    <property type="entry name" value="CueR"/>
</dbReference>
<evidence type="ECO:0000313" key="14">
    <source>
        <dbReference type="EMBL" id="OEE81213.1"/>
    </source>
</evidence>
<evidence type="ECO:0000256" key="11">
    <source>
        <dbReference type="ARBA" id="ARBA00031472"/>
    </source>
</evidence>
<evidence type="ECO:0000256" key="6">
    <source>
        <dbReference type="ARBA" id="ARBA00023008"/>
    </source>
</evidence>
<dbReference type="SUPFAM" id="SSF46955">
    <property type="entry name" value="Putative DNA-binding domain"/>
    <property type="match status" value="1"/>
</dbReference>
<gene>
    <name evidence="14" type="ORF">A130_00270</name>
</gene>
<dbReference type="RefSeq" id="WP_040887252.1">
    <property type="nucleotide sequence ID" value="NZ_AJYW02000002.1"/>
</dbReference>
<evidence type="ECO:0000256" key="9">
    <source>
        <dbReference type="ARBA" id="ARBA00023159"/>
    </source>
</evidence>
<dbReference type="Pfam" id="PF00376">
    <property type="entry name" value="MerR"/>
    <property type="match status" value="1"/>
</dbReference>
<feature type="domain" description="HTH merR-type" evidence="13">
    <location>
        <begin position="1"/>
        <end position="69"/>
    </location>
</feature>
<dbReference type="Pfam" id="PF09278">
    <property type="entry name" value="MerR-DNA-bind"/>
    <property type="match status" value="1"/>
</dbReference>
<evidence type="ECO:0000256" key="10">
    <source>
        <dbReference type="ARBA" id="ARBA00023163"/>
    </source>
</evidence>
<organism evidence="14 15">
    <name type="scientific">Vibrio genomosp. F6 str. FF-238</name>
    <dbReference type="NCBI Taxonomy" id="1191298"/>
    <lineage>
        <taxon>Bacteria</taxon>
        <taxon>Pseudomonadati</taxon>
        <taxon>Pseudomonadota</taxon>
        <taxon>Gammaproteobacteria</taxon>
        <taxon>Vibrionales</taxon>
        <taxon>Vibrionaceae</taxon>
        <taxon>Vibrio</taxon>
    </lineage>
</organism>
<dbReference type="GO" id="GO:0005737">
    <property type="term" value="C:cytoplasm"/>
    <property type="evidence" value="ECO:0007669"/>
    <property type="project" value="UniProtKB-SubCell"/>
</dbReference>
<comment type="subunit">
    <text evidence="2">Homodimer.</text>
</comment>
<evidence type="ECO:0000256" key="8">
    <source>
        <dbReference type="ARBA" id="ARBA00023125"/>
    </source>
</evidence>
<comment type="subcellular location">
    <subcellularLocation>
        <location evidence="1">Cytoplasm</location>
    </subcellularLocation>
</comment>
<evidence type="ECO:0000256" key="1">
    <source>
        <dbReference type="ARBA" id="ARBA00004496"/>
    </source>
</evidence>
<sequence length="131" mass="14739">MNISQVAKRTNLSSKSIRLYEEKKLISSPLRAQNGYRTYSDKHIEQLLVVARARSVGFSLEECKELVNLANDPQSTSAEVKEKATTKLDEVNKKLDELMVIKAQLELWINKCPGDDGHDCPIMDDLTCKTG</sequence>
<comment type="caution">
    <text evidence="14">The sequence shown here is derived from an EMBL/GenBank/DDBJ whole genome shotgun (WGS) entry which is preliminary data.</text>
</comment>
<dbReference type="GO" id="GO:0003700">
    <property type="term" value="F:DNA-binding transcription factor activity"/>
    <property type="evidence" value="ECO:0007669"/>
    <property type="project" value="InterPro"/>
</dbReference>
<dbReference type="InterPro" id="IPR009061">
    <property type="entry name" value="DNA-bd_dom_put_sf"/>
</dbReference>
<evidence type="ECO:0000256" key="4">
    <source>
        <dbReference type="ARBA" id="ARBA00022490"/>
    </source>
</evidence>
<dbReference type="EMBL" id="AJYW02000002">
    <property type="protein sequence ID" value="OEE81213.1"/>
    <property type="molecule type" value="Genomic_DNA"/>
</dbReference>
<dbReference type="PANTHER" id="PTHR30204:SF16">
    <property type="entry name" value="HTH-TYPE TRANSCRIPTIONAL REGULATOR CUER"/>
    <property type="match status" value="1"/>
</dbReference>
<evidence type="ECO:0000256" key="3">
    <source>
        <dbReference type="ARBA" id="ARBA00017250"/>
    </source>
</evidence>
<evidence type="ECO:0000256" key="7">
    <source>
        <dbReference type="ARBA" id="ARBA00023015"/>
    </source>
</evidence>
<dbReference type="InterPro" id="IPR000551">
    <property type="entry name" value="MerR-type_HTH_dom"/>
</dbReference>
<keyword evidence="6" id="KW-0186">Copper</keyword>
<dbReference type="NCBIfam" id="TIGR02044">
    <property type="entry name" value="CueR"/>
    <property type="match status" value="1"/>
</dbReference>
<proteinExistence type="predicted"/>
<keyword evidence="15" id="KW-1185">Reference proteome</keyword>
<dbReference type="InterPro" id="IPR015358">
    <property type="entry name" value="Tscrpt_reg_MerR_DNA-bd"/>
</dbReference>